<protein>
    <submittedName>
        <fullName evidence="1">Uncharacterized protein</fullName>
    </submittedName>
</protein>
<evidence type="ECO:0000313" key="2">
    <source>
        <dbReference type="Proteomes" id="UP000584374"/>
    </source>
</evidence>
<dbReference type="EMBL" id="JACHIW010000001">
    <property type="protein sequence ID" value="MBB5153750.1"/>
    <property type="molecule type" value="Genomic_DNA"/>
</dbReference>
<evidence type="ECO:0000313" key="1">
    <source>
        <dbReference type="EMBL" id="MBB5153750.1"/>
    </source>
</evidence>
<proteinExistence type="predicted"/>
<gene>
    <name evidence="1" type="ORF">BJ970_001284</name>
</gene>
<keyword evidence="2" id="KW-1185">Reference proteome</keyword>
<name>A0A840Q1B2_9PSEU</name>
<dbReference type="Proteomes" id="UP000584374">
    <property type="component" value="Unassembled WGS sequence"/>
</dbReference>
<organism evidence="1 2">
    <name type="scientific">Saccharopolyspora phatthalungensis</name>
    <dbReference type="NCBI Taxonomy" id="664693"/>
    <lineage>
        <taxon>Bacteria</taxon>
        <taxon>Bacillati</taxon>
        <taxon>Actinomycetota</taxon>
        <taxon>Actinomycetes</taxon>
        <taxon>Pseudonocardiales</taxon>
        <taxon>Pseudonocardiaceae</taxon>
        <taxon>Saccharopolyspora</taxon>
    </lineage>
</organism>
<sequence length="60" mass="6875">MSDLTEPSRWMLRIGRDELRKWQRPEVVVNDFQIAPSFIVGILIFCHESTATAGTWAAAR</sequence>
<dbReference type="AlphaFoldDB" id="A0A840Q1B2"/>
<reference evidence="1 2" key="1">
    <citation type="submission" date="2020-08" db="EMBL/GenBank/DDBJ databases">
        <title>Sequencing the genomes of 1000 actinobacteria strains.</title>
        <authorList>
            <person name="Klenk H.-P."/>
        </authorList>
    </citation>
    <scope>NUCLEOTIDE SEQUENCE [LARGE SCALE GENOMIC DNA]</scope>
    <source>
        <strain evidence="1 2">DSM 45584</strain>
    </source>
</reference>
<comment type="caution">
    <text evidence="1">The sequence shown here is derived from an EMBL/GenBank/DDBJ whole genome shotgun (WGS) entry which is preliminary data.</text>
</comment>
<dbReference type="RefSeq" id="WP_184724968.1">
    <property type="nucleotide sequence ID" value="NZ_JACHIW010000001.1"/>
</dbReference>
<accession>A0A840Q1B2</accession>